<dbReference type="SUPFAM" id="SSF47576">
    <property type="entry name" value="Calponin-homology domain, CH-domain"/>
    <property type="match status" value="1"/>
</dbReference>
<protein>
    <recommendedName>
        <fullName evidence="4">Calponin-homology (CH) domain-containing protein</fullName>
    </recommendedName>
</protein>
<keyword evidence="2" id="KW-0677">Repeat</keyword>
<dbReference type="GO" id="GO:0051017">
    <property type="term" value="P:actin filament bundle assembly"/>
    <property type="evidence" value="ECO:0007669"/>
    <property type="project" value="InterPro"/>
</dbReference>
<evidence type="ECO:0000256" key="1">
    <source>
        <dbReference type="ARBA" id="ARBA00011385"/>
    </source>
</evidence>
<dbReference type="Pfam" id="PF00307">
    <property type="entry name" value="CH"/>
    <property type="match status" value="2"/>
</dbReference>
<dbReference type="InterPro" id="IPR001715">
    <property type="entry name" value="CH_dom"/>
</dbReference>
<gene>
    <name evidence="5" type="ORF">Taro_051488</name>
</gene>
<dbReference type="GO" id="GO:0032432">
    <property type="term" value="C:actin filament bundle"/>
    <property type="evidence" value="ECO:0007669"/>
    <property type="project" value="TreeGrafter"/>
</dbReference>
<comment type="caution">
    <text evidence="5">The sequence shown here is derived from an EMBL/GenBank/DDBJ whole genome shotgun (WGS) entry which is preliminary data.</text>
</comment>
<dbReference type="PROSITE" id="PS50021">
    <property type="entry name" value="CH"/>
    <property type="match status" value="2"/>
</dbReference>
<comment type="subunit">
    <text evidence="1">Interacts with F-actin.</text>
</comment>
<dbReference type="GO" id="GO:0005737">
    <property type="term" value="C:cytoplasm"/>
    <property type="evidence" value="ECO:0007669"/>
    <property type="project" value="TreeGrafter"/>
</dbReference>
<dbReference type="Gene3D" id="1.10.418.10">
    <property type="entry name" value="Calponin-like domain"/>
    <property type="match status" value="3"/>
</dbReference>
<evidence type="ECO:0000256" key="2">
    <source>
        <dbReference type="ARBA" id="ARBA00022737"/>
    </source>
</evidence>
<reference evidence="5" key="1">
    <citation type="submission" date="2017-07" db="EMBL/GenBank/DDBJ databases">
        <title>Taro Niue Genome Assembly and Annotation.</title>
        <authorList>
            <person name="Atibalentja N."/>
            <person name="Keating K."/>
            <person name="Fields C.J."/>
        </authorList>
    </citation>
    <scope>NUCLEOTIDE SEQUENCE</scope>
    <source>
        <strain evidence="5">Niue_2</strain>
        <tissue evidence="5">Leaf</tissue>
    </source>
</reference>
<dbReference type="PANTHER" id="PTHR19961">
    <property type="entry name" value="FIMBRIN/PLASTIN"/>
    <property type="match status" value="1"/>
</dbReference>
<dbReference type="GO" id="GO:0051015">
    <property type="term" value="F:actin filament binding"/>
    <property type="evidence" value="ECO:0007669"/>
    <property type="project" value="InterPro"/>
</dbReference>
<dbReference type="OrthoDB" id="776384at2759"/>
<dbReference type="SMART" id="SM00033">
    <property type="entry name" value="CH"/>
    <property type="match status" value="2"/>
</dbReference>
<evidence type="ECO:0000313" key="6">
    <source>
        <dbReference type="Proteomes" id="UP000652761"/>
    </source>
</evidence>
<name>A0A843XG40_COLES</name>
<evidence type="ECO:0000313" key="5">
    <source>
        <dbReference type="EMBL" id="MQM18494.1"/>
    </source>
</evidence>
<dbReference type="Proteomes" id="UP000652761">
    <property type="component" value="Unassembled WGS sequence"/>
</dbReference>
<dbReference type="GO" id="GO:0005884">
    <property type="term" value="C:actin filament"/>
    <property type="evidence" value="ECO:0007669"/>
    <property type="project" value="TreeGrafter"/>
</dbReference>
<evidence type="ECO:0000259" key="4">
    <source>
        <dbReference type="PROSITE" id="PS50021"/>
    </source>
</evidence>
<proteinExistence type="predicted"/>
<sequence>MNCKKYLTPKDIVEGSPNLNLAFIAHIFHHRNGLSVDSKKVSFAEMMPDDIQVSRDERAFRLWISSLGNVNNLFEDVRNGWLLLEVLDKISPGSVNWKHASKPPIKMPFRKVENCNQVIRVGKELKISLVNVAGNDIVQGNKKLILGIYLMRFNILQLLKILRVHSREKEVTDILNWANSKVRGTGRTSQMESFKDKNLSNGLFFLELLNSVEPRVVNWNLFTKGECEEEKKLNATYIISVARKLGCSIFLLPEDVMEISDRHFYR</sequence>
<evidence type="ECO:0000256" key="3">
    <source>
        <dbReference type="ARBA" id="ARBA00023203"/>
    </source>
</evidence>
<feature type="domain" description="Calponin-homology (CH)" evidence="4">
    <location>
        <begin position="44"/>
        <end position="157"/>
    </location>
</feature>
<dbReference type="GO" id="GO:0051639">
    <property type="term" value="P:actin filament network formation"/>
    <property type="evidence" value="ECO:0007669"/>
    <property type="project" value="TreeGrafter"/>
</dbReference>
<dbReference type="EMBL" id="NMUH01008235">
    <property type="protein sequence ID" value="MQM18494.1"/>
    <property type="molecule type" value="Genomic_DNA"/>
</dbReference>
<dbReference type="PANTHER" id="PTHR19961:SF79">
    <property type="entry name" value="FIMBRIN-5"/>
    <property type="match status" value="1"/>
</dbReference>
<dbReference type="InterPro" id="IPR036872">
    <property type="entry name" value="CH_dom_sf"/>
</dbReference>
<organism evidence="5 6">
    <name type="scientific">Colocasia esculenta</name>
    <name type="common">Wild taro</name>
    <name type="synonym">Arum esculentum</name>
    <dbReference type="NCBI Taxonomy" id="4460"/>
    <lineage>
        <taxon>Eukaryota</taxon>
        <taxon>Viridiplantae</taxon>
        <taxon>Streptophyta</taxon>
        <taxon>Embryophyta</taxon>
        <taxon>Tracheophyta</taxon>
        <taxon>Spermatophyta</taxon>
        <taxon>Magnoliopsida</taxon>
        <taxon>Liliopsida</taxon>
        <taxon>Araceae</taxon>
        <taxon>Aroideae</taxon>
        <taxon>Colocasieae</taxon>
        <taxon>Colocasia</taxon>
    </lineage>
</organism>
<accession>A0A843XG40</accession>
<dbReference type="AlphaFoldDB" id="A0A843XG40"/>
<dbReference type="InterPro" id="IPR039959">
    <property type="entry name" value="Fimbrin/Plastin"/>
</dbReference>
<keyword evidence="6" id="KW-1185">Reference proteome</keyword>
<feature type="domain" description="Calponin-homology (CH)" evidence="4">
    <location>
        <begin position="168"/>
        <end position="266"/>
    </location>
</feature>
<keyword evidence="3" id="KW-0009">Actin-binding</keyword>